<accession>A0ABY8MJG3</accession>
<dbReference type="InterPro" id="IPR002187">
    <property type="entry name" value="N-reg_PII"/>
</dbReference>
<comment type="function">
    <text evidence="1">Could be involved in the regulation of nitrogen fixation.</text>
</comment>
<dbReference type="Pfam" id="PF00543">
    <property type="entry name" value="P-II"/>
    <property type="match status" value="1"/>
</dbReference>
<keyword evidence="4" id="KW-0535">Nitrogen fixation</keyword>
<dbReference type="RefSeq" id="WP_326928308.1">
    <property type="nucleotide sequence ID" value="NZ_CP123443.1"/>
</dbReference>
<sequence length="105" mass="11665">MKMIIAIVRPEKLIPVEDALKEKDFFGLTEISVRGRGKQKGITIGEMKYEKLPKEMVMMVCADEDAEQIKDIIVKTAYTGSVGDGKIFTLNVEDEITVRASGEGK</sequence>
<keyword evidence="6" id="KW-1185">Reference proteome</keyword>
<keyword evidence="3" id="KW-0804">Transcription</keyword>
<dbReference type="SUPFAM" id="SSF54913">
    <property type="entry name" value="GlnB-like"/>
    <property type="match status" value="1"/>
</dbReference>
<reference evidence="5 6" key="1">
    <citation type="submission" date="2023-04" db="EMBL/GenBank/DDBJ databases">
        <title>Spirochaete genome identified in red abalone sample constitutes a novel genus.</title>
        <authorList>
            <person name="Sharma S.P."/>
            <person name="Purcell C.M."/>
            <person name="Hyde J.R."/>
            <person name="Severin A.J."/>
        </authorList>
    </citation>
    <scope>NUCLEOTIDE SEQUENCE [LARGE SCALE GENOMIC DNA]</scope>
    <source>
        <strain evidence="5 6">SP-2023</strain>
    </source>
</reference>
<organism evidence="5 6">
    <name type="scientific">Candidatus Haliotispira prima</name>
    <dbReference type="NCBI Taxonomy" id="3034016"/>
    <lineage>
        <taxon>Bacteria</taxon>
        <taxon>Pseudomonadati</taxon>
        <taxon>Spirochaetota</taxon>
        <taxon>Spirochaetia</taxon>
        <taxon>Spirochaetales</taxon>
        <taxon>Spirochaetaceae</taxon>
        <taxon>Candidatus Haliotispira</taxon>
    </lineage>
</organism>
<evidence type="ECO:0000313" key="6">
    <source>
        <dbReference type="Proteomes" id="UP001228690"/>
    </source>
</evidence>
<evidence type="ECO:0000256" key="3">
    <source>
        <dbReference type="ARBA" id="ARBA00023163"/>
    </source>
</evidence>
<protein>
    <submittedName>
        <fullName evidence="5">P-II family nitrogen regulator</fullName>
    </submittedName>
</protein>
<evidence type="ECO:0000313" key="5">
    <source>
        <dbReference type="EMBL" id="WGK70102.1"/>
    </source>
</evidence>
<dbReference type="SMART" id="SM00938">
    <property type="entry name" value="P-II"/>
    <property type="match status" value="1"/>
</dbReference>
<dbReference type="InterPro" id="IPR011322">
    <property type="entry name" value="N-reg_PII-like_a/b"/>
</dbReference>
<dbReference type="Gene3D" id="3.30.70.120">
    <property type="match status" value="1"/>
</dbReference>
<dbReference type="EMBL" id="CP123443">
    <property type="protein sequence ID" value="WGK70102.1"/>
    <property type="molecule type" value="Genomic_DNA"/>
</dbReference>
<proteinExistence type="predicted"/>
<dbReference type="PROSITE" id="PS51343">
    <property type="entry name" value="PII_GLNB_DOM"/>
    <property type="match status" value="1"/>
</dbReference>
<dbReference type="PANTHER" id="PTHR30115">
    <property type="entry name" value="NITROGEN REGULATORY PROTEIN P-II"/>
    <property type="match status" value="1"/>
</dbReference>
<name>A0ABY8MJG3_9SPIO</name>
<dbReference type="PANTHER" id="PTHR30115:SF13">
    <property type="entry name" value="PII-LIKE PROTEIN GLNBI"/>
    <property type="match status" value="1"/>
</dbReference>
<dbReference type="Proteomes" id="UP001228690">
    <property type="component" value="Chromosome"/>
</dbReference>
<evidence type="ECO:0000256" key="1">
    <source>
        <dbReference type="ARBA" id="ARBA00002440"/>
    </source>
</evidence>
<dbReference type="PRINTS" id="PR00340">
    <property type="entry name" value="PIIGLNB"/>
</dbReference>
<evidence type="ECO:0000256" key="4">
    <source>
        <dbReference type="ARBA" id="ARBA00023231"/>
    </source>
</evidence>
<evidence type="ECO:0000256" key="2">
    <source>
        <dbReference type="ARBA" id="ARBA00023015"/>
    </source>
</evidence>
<dbReference type="InterPro" id="IPR015867">
    <property type="entry name" value="N-reg_PII/ATP_PRibTrfase_C"/>
</dbReference>
<gene>
    <name evidence="5" type="ORF">P0082_04370</name>
</gene>
<keyword evidence="2" id="KW-0805">Transcription regulation</keyword>